<dbReference type="GeneID" id="87956053"/>
<protein>
    <submittedName>
        <fullName evidence="2">Uncharacterized protein</fullName>
    </submittedName>
</protein>
<feature type="compositionally biased region" description="Polar residues" evidence="1">
    <location>
        <begin position="71"/>
        <end position="80"/>
    </location>
</feature>
<feature type="compositionally biased region" description="Polar residues" evidence="1">
    <location>
        <begin position="41"/>
        <end position="63"/>
    </location>
</feature>
<dbReference type="Proteomes" id="UP001329825">
    <property type="component" value="Chromosome 5"/>
</dbReference>
<keyword evidence="3" id="KW-1185">Reference proteome</keyword>
<sequence length="267" mass="29812">MSSPFSHAKNQSNHSRPTPNKRTRSSPDIIGIDEEHHHRPSTPSTNHTNDSSKLGHTYSTPQMTPKRYNGVNAQYKSPASVNMGPGKKLTRRANQDSNSSATIVAISPQVEEENTPRKKKNASNININEKELQNRNEDGNDIDDEFDAMAPIHVFDSKTELEASWDKLQGELVEFLKDYTHDTLAHASENILHVTYLFENLNDQVQKDLAEGVKAIANEELRHEEARGIITAFSNEMKRAAEVLTKFSSAGNAVRALIEAKKDKVEA</sequence>
<organism evidence="2 3">
    <name type="scientific">Kwoniella shivajii</name>
    <dbReference type="NCBI Taxonomy" id="564305"/>
    <lineage>
        <taxon>Eukaryota</taxon>
        <taxon>Fungi</taxon>
        <taxon>Dikarya</taxon>
        <taxon>Basidiomycota</taxon>
        <taxon>Agaricomycotina</taxon>
        <taxon>Tremellomycetes</taxon>
        <taxon>Tremellales</taxon>
        <taxon>Cryptococcaceae</taxon>
        <taxon>Kwoniella</taxon>
    </lineage>
</organism>
<evidence type="ECO:0000313" key="2">
    <source>
        <dbReference type="EMBL" id="WRT66957.1"/>
    </source>
</evidence>
<feature type="compositionally biased region" description="Polar residues" evidence="1">
    <location>
        <begin position="1"/>
        <end position="18"/>
    </location>
</feature>
<feature type="compositionally biased region" description="Basic and acidic residues" evidence="1">
    <location>
        <begin position="128"/>
        <end position="137"/>
    </location>
</feature>
<proteinExistence type="predicted"/>
<dbReference type="RefSeq" id="XP_062791697.1">
    <property type="nucleotide sequence ID" value="XM_062935646.1"/>
</dbReference>
<dbReference type="EMBL" id="CP141885">
    <property type="protein sequence ID" value="WRT66957.1"/>
    <property type="molecule type" value="Genomic_DNA"/>
</dbReference>
<name>A0ABZ1D2Z8_9TREE</name>
<gene>
    <name evidence="2" type="ORF">IL334_003922</name>
</gene>
<reference evidence="2 3" key="1">
    <citation type="submission" date="2024-01" db="EMBL/GenBank/DDBJ databases">
        <title>Comparative genomics of Cryptococcus and Kwoniella reveals pathogenesis evolution and contrasting modes of karyotype evolution via chromosome fusion or intercentromeric recombination.</title>
        <authorList>
            <person name="Coelho M.A."/>
            <person name="David-Palma M."/>
            <person name="Shea T."/>
            <person name="Bowers K."/>
            <person name="McGinley-Smith S."/>
            <person name="Mohammad A.W."/>
            <person name="Gnirke A."/>
            <person name="Yurkov A.M."/>
            <person name="Nowrousian M."/>
            <person name="Sun S."/>
            <person name="Cuomo C.A."/>
            <person name="Heitman J."/>
        </authorList>
    </citation>
    <scope>NUCLEOTIDE SEQUENCE [LARGE SCALE GENOMIC DNA]</scope>
    <source>
        <strain evidence="2">CBS 11374</strain>
    </source>
</reference>
<evidence type="ECO:0000313" key="3">
    <source>
        <dbReference type="Proteomes" id="UP001329825"/>
    </source>
</evidence>
<accession>A0ABZ1D2Z8</accession>
<feature type="region of interest" description="Disordered" evidence="1">
    <location>
        <begin position="1"/>
        <end position="137"/>
    </location>
</feature>
<evidence type="ECO:0000256" key="1">
    <source>
        <dbReference type="SAM" id="MobiDB-lite"/>
    </source>
</evidence>